<feature type="domain" description="N-acetyltransferase" evidence="1">
    <location>
        <begin position="2"/>
        <end position="154"/>
    </location>
</feature>
<dbReference type="RefSeq" id="WP_270885954.1">
    <property type="nucleotide sequence ID" value="NZ_JAQFVF010000092.1"/>
</dbReference>
<evidence type="ECO:0000313" key="2">
    <source>
        <dbReference type="EMBL" id="MFC5447808.1"/>
    </source>
</evidence>
<keyword evidence="3" id="KW-1185">Reference proteome</keyword>
<dbReference type="SUPFAM" id="SSF55729">
    <property type="entry name" value="Acyl-CoA N-acyltransferases (Nat)"/>
    <property type="match status" value="1"/>
</dbReference>
<dbReference type="InterPro" id="IPR000182">
    <property type="entry name" value="GNAT_dom"/>
</dbReference>
<dbReference type="Pfam" id="PF00583">
    <property type="entry name" value="Acetyltransf_1"/>
    <property type="match status" value="1"/>
</dbReference>
<dbReference type="Gene3D" id="3.40.630.30">
    <property type="match status" value="1"/>
</dbReference>
<proteinExistence type="predicted"/>
<dbReference type="InterPro" id="IPR016181">
    <property type="entry name" value="Acyl_CoA_acyltransferase"/>
</dbReference>
<dbReference type="Proteomes" id="UP001596044">
    <property type="component" value="Unassembled WGS sequence"/>
</dbReference>
<dbReference type="PROSITE" id="PS51186">
    <property type="entry name" value="GNAT"/>
    <property type="match status" value="1"/>
</dbReference>
<dbReference type="InterPro" id="IPR050276">
    <property type="entry name" value="MshD_Acetyltransferase"/>
</dbReference>
<accession>A0ABW0K3E9</accession>
<name>A0ABW0K3E9_9BACL</name>
<organism evidence="2 3">
    <name type="scientific">Paenibacillus aestuarii</name>
    <dbReference type="NCBI Taxonomy" id="516965"/>
    <lineage>
        <taxon>Bacteria</taxon>
        <taxon>Bacillati</taxon>
        <taxon>Bacillota</taxon>
        <taxon>Bacilli</taxon>
        <taxon>Bacillales</taxon>
        <taxon>Paenibacillaceae</taxon>
        <taxon>Paenibacillus</taxon>
    </lineage>
</organism>
<keyword evidence="2" id="KW-0808">Transferase</keyword>
<dbReference type="EMBL" id="JBHSMJ010000009">
    <property type="protein sequence ID" value="MFC5447808.1"/>
    <property type="molecule type" value="Genomic_DNA"/>
</dbReference>
<gene>
    <name evidence="2" type="ORF">ACFPOG_06025</name>
</gene>
<dbReference type="GO" id="GO:0016746">
    <property type="term" value="F:acyltransferase activity"/>
    <property type="evidence" value="ECO:0007669"/>
    <property type="project" value="UniProtKB-KW"/>
</dbReference>
<dbReference type="CDD" id="cd04301">
    <property type="entry name" value="NAT_SF"/>
    <property type="match status" value="1"/>
</dbReference>
<evidence type="ECO:0000313" key="3">
    <source>
        <dbReference type="Proteomes" id="UP001596044"/>
    </source>
</evidence>
<keyword evidence="2" id="KW-0012">Acyltransferase</keyword>
<dbReference type="EC" id="2.3.1.-" evidence="2"/>
<comment type="caution">
    <text evidence="2">The sequence shown here is derived from an EMBL/GenBank/DDBJ whole genome shotgun (WGS) entry which is preliminary data.</text>
</comment>
<evidence type="ECO:0000259" key="1">
    <source>
        <dbReference type="PROSITE" id="PS51186"/>
    </source>
</evidence>
<sequence>MLTYRKLSELSIEDCVTLWNQGFEHYFVTNQLTVSSFLTRTVNEHISLEDSFAAYADGVPIGIVANGLRTIDGKKVAWNGGTGIVPAYRGKGMGKLVMERNLELYRELGVELAMLEALSQNEPAIRLYKSVGYEIIDQLAILQKTEPLASDNLQASEGIYTYKKGLPNALQTLPFYRHTSAWQTHWSGIRDGESLLVYSSGEVVGYALYKRTLDAEGRLSAITLYQCEVLPGRTDEEAILRAALLEVFYPLEAPCKRMTMNLRKSNAPLIAILEQLGFTTWVEQVHMVRPLTASQG</sequence>
<protein>
    <submittedName>
        <fullName evidence="2">GNAT family N-acetyltransferase</fullName>
        <ecNumber evidence="2">2.3.1.-</ecNumber>
    </submittedName>
</protein>
<reference evidence="3" key="1">
    <citation type="journal article" date="2019" name="Int. J. Syst. Evol. Microbiol.">
        <title>The Global Catalogue of Microorganisms (GCM) 10K type strain sequencing project: providing services to taxonomists for standard genome sequencing and annotation.</title>
        <authorList>
            <consortium name="The Broad Institute Genomics Platform"/>
            <consortium name="The Broad Institute Genome Sequencing Center for Infectious Disease"/>
            <person name="Wu L."/>
            <person name="Ma J."/>
        </authorList>
    </citation>
    <scope>NUCLEOTIDE SEQUENCE [LARGE SCALE GENOMIC DNA]</scope>
    <source>
        <strain evidence="3">KACC 11904</strain>
    </source>
</reference>
<dbReference type="PANTHER" id="PTHR43617">
    <property type="entry name" value="L-AMINO ACID N-ACETYLTRANSFERASE"/>
    <property type="match status" value="1"/>
</dbReference>